<dbReference type="InterPro" id="IPR012337">
    <property type="entry name" value="RNaseH-like_sf"/>
</dbReference>
<evidence type="ECO:0000256" key="1">
    <source>
        <dbReference type="ARBA" id="ARBA00004123"/>
    </source>
</evidence>
<feature type="region of interest" description="Disordered" evidence="7">
    <location>
        <begin position="499"/>
        <end position="528"/>
    </location>
</feature>
<dbReference type="SMART" id="SM00479">
    <property type="entry name" value="EXOIII"/>
    <property type="match status" value="1"/>
</dbReference>
<keyword evidence="3" id="KW-0540">Nuclease</keyword>
<sequence>MFSSLQLFQQLACPDKQKCTRPKCLFSHRTDLPAPAKLVVPVEQPVASTSKLTPPATTIPAKRPLTALLLPPQQATAGPPVLRVNGAQSVVPIPVRQALLKTLYDHFVVLYDAILPANPTLAAEHALRQEQEVYNKSNKQTYRVAIIQCAAALKRRPAPDSSSHPSVGTEEEVRVREEALKKRKALRVTRANVEHLILSKEDLKVWGFVMDVPEGEGGAKPSLVGELARCDRCGREFVVKSPPASTTTEGEGAGGRSREEGECVYHWGKPITRTAGGQRERVFRCCYSLAPGSGDDGCSQGPHVFYEKEVERLHARHAFSWLKPPPEDEKERPGTLLDVAALDCEMVYTTGGMRVARVSVVDGAGEEVLDELVRMDDGVEIIDFNTRFSGITPSSYYASARLSLSAIRESLDKLINRETVLIGHAIDNDLNTLRIVHDVVVDTAVIFRHSAGPPYRKALRDLAREHLGITIQTGGGSVGHSSVEDSIATLDLVRWLIVNRPPKPKPPPGKEGEKSPAKVGEGGGCSRE</sequence>
<dbReference type="InterPro" id="IPR013520">
    <property type="entry name" value="Ribonucl_H"/>
</dbReference>
<dbReference type="AlphaFoldDB" id="A0A8H6YA40"/>
<proteinExistence type="inferred from homology"/>
<keyword evidence="6" id="KW-0539">Nucleus</keyword>
<reference evidence="9" key="1">
    <citation type="submission" date="2020-05" db="EMBL/GenBank/DDBJ databases">
        <title>Mycena genomes resolve the evolution of fungal bioluminescence.</title>
        <authorList>
            <person name="Tsai I.J."/>
        </authorList>
    </citation>
    <scope>NUCLEOTIDE SEQUENCE</scope>
    <source>
        <strain evidence="9">160909Yilan</strain>
    </source>
</reference>
<dbReference type="GO" id="GO:0004527">
    <property type="term" value="F:exonuclease activity"/>
    <property type="evidence" value="ECO:0007669"/>
    <property type="project" value="UniProtKB-KW"/>
</dbReference>
<evidence type="ECO:0000256" key="5">
    <source>
        <dbReference type="ARBA" id="ARBA00022839"/>
    </source>
</evidence>
<keyword evidence="10" id="KW-1185">Reference proteome</keyword>
<comment type="caution">
    <text evidence="9">The sequence shown here is derived from an EMBL/GenBank/DDBJ whole genome shotgun (WGS) entry which is preliminary data.</text>
</comment>
<dbReference type="GO" id="GO:0010629">
    <property type="term" value="P:negative regulation of gene expression"/>
    <property type="evidence" value="ECO:0007669"/>
    <property type="project" value="UniProtKB-ARBA"/>
</dbReference>
<comment type="similarity">
    <text evidence="2">Belongs to the REXO1/REXO3 family.</text>
</comment>
<dbReference type="SUPFAM" id="SSF53098">
    <property type="entry name" value="Ribonuclease H-like"/>
    <property type="match status" value="1"/>
</dbReference>
<protein>
    <submittedName>
        <fullName evidence="9">Exonuclease domain-containing protein</fullName>
    </submittedName>
</protein>
<comment type="subcellular location">
    <subcellularLocation>
        <location evidence="1">Nucleus</location>
    </subcellularLocation>
</comment>
<dbReference type="EMBL" id="JACAZH010000011">
    <property type="protein sequence ID" value="KAF7355397.1"/>
    <property type="molecule type" value="Genomic_DNA"/>
</dbReference>
<evidence type="ECO:0000259" key="8">
    <source>
        <dbReference type="SMART" id="SM00479"/>
    </source>
</evidence>
<dbReference type="PANTHER" id="PTHR12801">
    <property type="entry name" value="RNA EXONUCLEASE REXO1 / RECO3 FAMILY MEMBER-RELATED"/>
    <property type="match status" value="1"/>
</dbReference>
<dbReference type="InterPro" id="IPR047021">
    <property type="entry name" value="REXO1/3/4-like"/>
</dbReference>
<evidence type="ECO:0000256" key="3">
    <source>
        <dbReference type="ARBA" id="ARBA00022722"/>
    </source>
</evidence>
<dbReference type="PANTHER" id="PTHR12801:SF115">
    <property type="entry name" value="FI18136P1-RELATED"/>
    <property type="match status" value="1"/>
</dbReference>
<dbReference type="InterPro" id="IPR034922">
    <property type="entry name" value="REX1-like_exo"/>
</dbReference>
<dbReference type="CDD" id="cd06145">
    <property type="entry name" value="REX1_like"/>
    <property type="match status" value="1"/>
</dbReference>
<evidence type="ECO:0000256" key="2">
    <source>
        <dbReference type="ARBA" id="ARBA00006357"/>
    </source>
</evidence>
<dbReference type="GO" id="GO:0005634">
    <property type="term" value="C:nucleus"/>
    <property type="evidence" value="ECO:0007669"/>
    <property type="project" value="UniProtKB-SubCell"/>
</dbReference>
<dbReference type="GO" id="GO:0003676">
    <property type="term" value="F:nucleic acid binding"/>
    <property type="evidence" value="ECO:0007669"/>
    <property type="project" value="InterPro"/>
</dbReference>
<evidence type="ECO:0000256" key="4">
    <source>
        <dbReference type="ARBA" id="ARBA00022801"/>
    </source>
</evidence>
<gene>
    <name evidence="9" type="ORF">MSAN_01456400</name>
</gene>
<dbReference type="OrthoDB" id="8191639at2759"/>
<keyword evidence="4" id="KW-0378">Hydrolase</keyword>
<dbReference type="InterPro" id="IPR036397">
    <property type="entry name" value="RNaseH_sf"/>
</dbReference>
<dbReference type="Proteomes" id="UP000623467">
    <property type="component" value="Unassembled WGS sequence"/>
</dbReference>
<organism evidence="9 10">
    <name type="scientific">Mycena sanguinolenta</name>
    <dbReference type="NCBI Taxonomy" id="230812"/>
    <lineage>
        <taxon>Eukaryota</taxon>
        <taxon>Fungi</taxon>
        <taxon>Dikarya</taxon>
        <taxon>Basidiomycota</taxon>
        <taxon>Agaricomycotina</taxon>
        <taxon>Agaricomycetes</taxon>
        <taxon>Agaricomycetidae</taxon>
        <taxon>Agaricales</taxon>
        <taxon>Marasmiineae</taxon>
        <taxon>Mycenaceae</taxon>
        <taxon>Mycena</taxon>
    </lineage>
</organism>
<keyword evidence="5 9" id="KW-0269">Exonuclease</keyword>
<feature type="domain" description="Exonuclease" evidence="8">
    <location>
        <begin position="338"/>
        <end position="502"/>
    </location>
</feature>
<evidence type="ECO:0000256" key="7">
    <source>
        <dbReference type="SAM" id="MobiDB-lite"/>
    </source>
</evidence>
<accession>A0A8H6YA40</accession>
<dbReference type="FunFam" id="3.30.420.10:FF:000031">
    <property type="entry name" value="RNA exonuclease 1"/>
    <property type="match status" value="1"/>
</dbReference>
<name>A0A8H6YA40_9AGAR</name>
<evidence type="ECO:0000313" key="9">
    <source>
        <dbReference type="EMBL" id="KAF7355397.1"/>
    </source>
</evidence>
<evidence type="ECO:0000256" key="6">
    <source>
        <dbReference type="ARBA" id="ARBA00023242"/>
    </source>
</evidence>
<evidence type="ECO:0000313" key="10">
    <source>
        <dbReference type="Proteomes" id="UP000623467"/>
    </source>
</evidence>
<dbReference type="Gene3D" id="3.30.420.10">
    <property type="entry name" value="Ribonuclease H-like superfamily/Ribonuclease H"/>
    <property type="match status" value="1"/>
</dbReference>